<dbReference type="GO" id="GO:0070967">
    <property type="term" value="F:coenzyme F420 binding"/>
    <property type="evidence" value="ECO:0000318"/>
    <property type="project" value="GO_Central"/>
</dbReference>
<feature type="domain" description="Pyridoxamine 5'-phosphate oxidase N-terminal" evidence="2">
    <location>
        <begin position="10"/>
        <end position="136"/>
    </location>
</feature>
<accession>Q8TMU1</accession>
<dbReference type="InterPro" id="IPR011576">
    <property type="entry name" value="Pyridox_Oxase_N"/>
</dbReference>
<dbReference type="EMBL" id="AE010299">
    <property type="protein sequence ID" value="AAM05942.1"/>
    <property type="molecule type" value="Genomic_DNA"/>
</dbReference>
<dbReference type="PANTHER" id="PTHR35176">
    <property type="entry name" value="HEME OXYGENASE HI_0854-RELATED"/>
    <property type="match status" value="1"/>
</dbReference>
<dbReference type="Proteomes" id="UP000002487">
    <property type="component" value="Chromosome"/>
</dbReference>
<dbReference type="SUPFAM" id="SSF50475">
    <property type="entry name" value="FMN-binding split barrel"/>
    <property type="match status" value="1"/>
</dbReference>
<reference evidence="3 4" key="1">
    <citation type="journal article" date="2002" name="Genome Res.">
        <title>The genome of Methanosarcina acetivorans reveals extensive metabolic and physiological diversity.</title>
        <authorList>
            <person name="Galagan J.E."/>
            <person name="Nusbaum C."/>
            <person name="Roy A."/>
            <person name="Endrizzi M.G."/>
            <person name="Macdonald P."/>
            <person name="FitzHugh W."/>
            <person name="Calvo S."/>
            <person name="Engels R."/>
            <person name="Smirnov S."/>
            <person name="Atnoor D."/>
            <person name="Brown A."/>
            <person name="Allen N."/>
            <person name="Naylor J."/>
            <person name="Stange-Thomann N."/>
            <person name="DeArellano K."/>
            <person name="Johnson R."/>
            <person name="Linton L."/>
            <person name="McEwan P."/>
            <person name="McKernan K."/>
            <person name="Talamas J."/>
            <person name="Tirrell A."/>
            <person name="Ye W."/>
            <person name="Zimmer A."/>
            <person name="Barber R.D."/>
            <person name="Cann I."/>
            <person name="Graham D.E."/>
            <person name="Grahame D.A."/>
            <person name="Guss A."/>
            <person name="Hedderich R."/>
            <person name="Ingram-Smith C."/>
            <person name="Kuettner C.H."/>
            <person name="Krzycki J.A."/>
            <person name="Leigh J.A."/>
            <person name="Li W."/>
            <person name="Liu J."/>
            <person name="Mukhopadhyay B."/>
            <person name="Reeve J.N."/>
            <person name="Smith K."/>
            <person name="Springer T.A."/>
            <person name="Umayam L.A."/>
            <person name="White O."/>
            <person name="White R.H."/>
            <person name="de Macario E.C."/>
            <person name="Ferry J.G."/>
            <person name="Jarrell K.F."/>
            <person name="Jing H."/>
            <person name="Macario A.J.L."/>
            <person name="Paulsen I."/>
            <person name="Pritchett M."/>
            <person name="Sowers K.R."/>
            <person name="Swanson R.V."/>
            <person name="Zinder S.H."/>
            <person name="Lander E."/>
            <person name="Metcalf W.W."/>
            <person name="Birren B."/>
        </authorList>
    </citation>
    <scope>NUCLEOTIDE SEQUENCE [LARGE SCALE GENOMIC DNA]</scope>
    <source>
        <strain evidence="4">ATCC 35395 / DSM 2834 / JCM 12185 / C2A</strain>
    </source>
</reference>
<evidence type="ECO:0000259" key="2">
    <source>
        <dbReference type="Pfam" id="PF01243"/>
    </source>
</evidence>
<dbReference type="GO" id="GO:0016627">
    <property type="term" value="F:oxidoreductase activity, acting on the CH-CH group of donors"/>
    <property type="evidence" value="ECO:0000318"/>
    <property type="project" value="GO_Central"/>
</dbReference>
<evidence type="ECO:0000313" key="3">
    <source>
        <dbReference type="EMBL" id="AAM05942.1"/>
    </source>
</evidence>
<evidence type="ECO:0000256" key="1">
    <source>
        <dbReference type="ARBA" id="ARBA00023002"/>
    </source>
</evidence>
<dbReference type="Pfam" id="PF01243">
    <property type="entry name" value="PNPOx_N"/>
    <property type="match status" value="1"/>
</dbReference>
<dbReference type="STRING" id="188937.MA_2560"/>
<dbReference type="KEGG" id="mac:MA_2560"/>
<organism evidence="3 4">
    <name type="scientific">Methanosarcina acetivorans (strain ATCC 35395 / DSM 2834 / JCM 12185 / C2A)</name>
    <dbReference type="NCBI Taxonomy" id="188937"/>
    <lineage>
        <taxon>Archaea</taxon>
        <taxon>Methanobacteriati</taxon>
        <taxon>Methanobacteriota</taxon>
        <taxon>Stenosarchaea group</taxon>
        <taxon>Methanomicrobia</taxon>
        <taxon>Methanosarcinales</taxon>
        <taxon>Methanosarcinaceae</taxon>
        <taxon>Methanosarcina</taxon>
    </lineage>
</organism>
<proteinExistence type="predicted"/>
<dbReference type="AlphaFoldDB" id="Q8TMU1"/>
<dbReference type="InterPro" id="IPR052019">
    <property type="entry name" value="F420H2_bilvrd_red/Heme_oxyg"/>
</dbReference>
<keyword evidence="1" id="KW-0560">Oxidoreductase</keyword>
<gene>
    <name evidence="3" type="ordered locus">MA_2560</name>
</gene>
<dbReference type="Gene3D" id="2.30.110.10">
    <property type="entry name" value="Electron Transport, Fmn-binding Protein, Chain A"/>
    <property type="match status" value="1"/>
</dbReference>
<dbReference type="InParanoid" id="Q8TMU1"/>
<dbReference type="PANTHER" id="PTHR35176:SF6">
    <property type="entry name" value="HEME OXYGENASE HI_0854-RELATED"/>
    <property type="match status" value="1"/>
</dbReference>
<name>Q8TMU1_METAC</name>
<dbReference type="InterPro" id="IPR012349">
    <property type="entry name" value="Split_barrel_FMN-bd"/>
</dbReference>
<dbReference type="HOGENOM" id="CLU_105087_1_0_2"/>
<evidence type="ECO:0000313" key="4">
    <source>
        <dbReference type="Proteomes" id="UP000002487"/>
    </source>
</evidence>
<sequence length="150" mass="17033">MVGNMTEELKAKICEYLATHNYLNLATLSPQGRPMAHTMAYVSKDEIVYVATNKNTRKVQNILNNPYVAFTVDEDDPDWFDMQALQVEGKASIVTDETELREVGEIIAAKFPVTADMPPDPDTILIKIEPELVYYLDYSVEFGYRTSINF</sequence>
<protein>
    <recommendedName>
        <fullName evidence="2">Pyridoxamine 5'-phosphate oxidase N-terminal domain-containing protein</fullName>
    </recommendedName>
</protein>
<dbReference type="PhylomeDB" id="Q8TMU1"/>
<keyword evidence="4" id="KW-1185">Reference proteome</keyword>
<dbReference type="EnsemblBacteria" id="AAM05942">
    <property type="protein sequence ID" value="AAM05942"/>
    <property type="gene ID" value="MA_2560"/>
</dbReference>